<proteinExistence type="predicted"/>
<organism evidence="1 2">
    <name type="scientific">Trifolium medium</name>
    <dbReference type="NCBI Taxonomy" id="97028"/>
    <lineage>
        <taxon>Eukaryota</taxon>
        <taxon>Viridiplantae</taxon>
        <taxon>Streptophyta</taxon>
        <taxon>Embryophyta</taxon>
        <taxon>Tracheophyta</taxon>
        <taxon>Spermatophyta</taxon>
        <taxon>Magnoliopsida</taxon>
        <taxon>eudicotyledons</taxon>
        <taxon>Gunneridae</taxon>
        <taxon>Pentapetalae</taxon>
        <taxon>rosids</taxon>
        <taxon>fabids</taxon>
        <taxon>Fabales</taxon>
        <taxon>Fabaceae</taxon>
        <taxon>Papilionoideae</taxon>
        <taxon>50 kb inversion clade</taxon>
        <taxon>NPAAA clade</taxon>
        <taxon>Hologalegina</taxon>
        <taxon>IRL clade</taxon>
        <taxon>Trifolieae</taxon>
        <taxon>Trifolium</taxon>
    </lineage>
</organism>
<reference evidence="1 2" key="1">
    <citation type="journal article" date="2018" name="Front. Plant Sci.">
        <title>Red Clover (Trifolium pratense) and Zigzag Clover (T. medium) - A Picture of Genomic Similarities and Differences.</title>
        <authorList>
            <person name="Dluhosova J."/>
            <person name="Istvanek J."/>
            <person name="Nedelnik J."/>
            <person name="Repkova J."/>
        </authorList>
    </citation>
    <scope>NUCLEOTIDE SEQUENCE [LARGE SCALE GENOMIC DNA]</scope>
    <source>
        <strain evidence="2">cv. 10/8</strain>
        <tissue evidence="1">Leaf</tissue>
    </source>
</reference>
<dbReference type="EMBL" id="LXQA010048433">
    <property type="protein sequence ID" value="MCI02210.1"/>
    <property type="molecule type" value="Genomic_DNA"/>
</dbReference>
<dbReference type="Proteomes" id="UP000265520">
    <property type="component" value="Unassembled WGS sequence"/>
</dbReference>
<accession>A0A392NSL0</accession>
<evidence type="ECO:0000313" key="1">
    <source>
        <dbReference type="EMBL" id="MCI02210.1"/>
    </source>
</evidence>
<dbReference type="AlphaFoldDB" id="A0A392NSL0"/>
<keyword evidence="2" id="KW-1185">Reference proteome</keyword>
<sequence length="105" mass="11229">FSHVFTKESDSHNLDAKFLSTDALVKKGYVVDKRCFLRLDMQVGASASAEMTIAPGMTVDLTIPSASASYTLTLASSADLTIPSHTLIADLTIPFVSSSSKVKPY</sequence>
<evidence type="ECO:0000313" key="2">
    <source>
        <dbReference type="Proteomes" id="UP000265520"/>
    </source>
</evidence>
<comment type="caution">
    <text evidence="1">The sequence shown here is derived from an EMBL/GenBank/DDBJ whole genome shotgun (WGS) entry which is preliminary data.</text>
</comment>
<name>A0A392NSL0_9FABA</name>
<feature type="non-terminal residue" evidence="1">
    <location>
        <position position="1"/>
    </location>
</feature>
<protein>
    <submittedName>
        <fullName evidence="1">Uncharacterized protein</fullName>
    </submittedName>
</protein>